<evidence type="ECO:0000256" key="1">
    <source>
        <dbReference type="ARBA" id="ARBA00006739"/>
    </source>
</evidence>
<evidence type="ECO:0000259" key="4">
    <source>
        <dbReference type="Pfam" id="PF00535"/>
    </source>
</evidence>
<keyword evidence="3" id="KW-0808">Transferase</keyword>
<dbReference type="InterPro" id="IPR029044">
    <property type="entry name" value="Nucleotide-diphossugar_trans"/>
</dbReference>
<comment type="similarity">
    <text evidence="1">Belongs to the glycosyltransferase 2 family.</text>
</comment>
<dbReference type="PANTHER" id="PTHR43179:SF12">
    <property type="entry name" value="GALACTOFURANOSYLTRANSFERASE GLFT2"/>
    <property type="match status" value="1"/>
</dbReference>
<dbReference type="SUPFAM" id="SSF53448">
    <property type="entry name" value="Nucleotide-diphospho-sugar transferases"/>
    <property type="match status" value="1"/>
</dbReference>
<keyword evidence="2" id="KW-0328">Glycosyltransferase</keyword>
<name>A0A6S6SJ97_9GAMM</name>
<feature type="domain" description="Glycosyltransferase 2-like" evidence="4">
    <location>
        <begin position="6"/>
        <end position="183"/>
    </location>
</feature>
<organism evidence="5">
    <name type="scientific">uncultured Thiotrichaceae bacterium</name>
    <dbReference type="NCBI Taxonomy" id="298394"/>
    <lineage>
        <taxon>Bacteria</taxon>
        <taxon>Pseudomonadati</taxon>
        <taxon>Pseudomonadota</taxon>
        <taxon>Gammaproteobacteria</taxon>
        <taxon>Thiotrichales</taxon>
        <taxon>Thiotrichaceae</taxon>
        <taxon>environmental samples</taxon>
    </lineage>
</organism>
<dbReference type="InterPro" id="IPR001173">
    <property type="entry name" value="Glyco_trans_2-like"/>
</dbReference>
<sequence length="507" mass="57156">MKKIDIVIPVYNALADVEQCILSVLANQDGFELRLILVNDASGVETTDFLHEMATKEPCIQLIESTINQGYSVSSNLGLEASTAPYVVLMNSDTIVSENWLNRLVHCAESSEDIGIVSPVTNAAIWQSVPYIPDKHTASTINFPSRKEIDDFAASVAKLSYAHYPELPYIHGYCQFIKREVLDAIGVVDAEHYPNGMGSELDFCFRAADAGFRSVVADDTFIYHGKAKSLDNETREESNWYSYLIETYGKERYDTAYTQIKSCGALNALREATSFHLFRKDLLSHSKRLNSNIAILVDAIQPNENIHSLLVACAVLWRKRDICVQLFIPEKRQEQVCRLYAEQVETHDLWLAYSESEQLLKHLCYFDVIVGTNPEVLSEAQSAYADTLTVLFANEESACEAMSDTLILSDTIEFAKALSSQTGRHVHLLEIAQIDCYTVSPLSKLLSFWYSERERLLHQKSEALLLLLKDALLYHRRDKLAATFSKGVPPQNDMIPYEKFMDASKKS</sequence>
<dbReference type="Pfam" id="PF00535">
    <property type="entry name" value="Glycos_transf_2"/>
    <property type="match status" value="1"/>
</dbReference>
<reference evidence="5" key="1">
    <citation type="submission" date="2020-01" db="EMBL/GenBank/DDBJ databases">
        <authorList>
            <person name="Meier V. D."/>
            <person name="Meier V D."/>
        </authorList>
    </citation>
    <scope>NUCLEOTIDE SEQUENCE</scope>
    <source>
        <strain evidence="5">HLG_WM_MAG_07</strain>
    </source>
</reference>
<gene>
    <name evidence="5" type="ORF">HELGO_WM11738</name>
</gene>
<evidence type="ECO:0000256" key="3">
    <source>
        <dbReference type="ARBA" id="ARBA00022679"/>
    </source>
</evidence>
<dbReference type="EMBL" id="CACVAY010000025">
    <property type="protein sequence ID" value="CAA6805096.1"/>
    <property type="molecule type" value="Genomic_DNA"/>
</dbReference>
<proteinExistence type="inferred from homology"/>
<dbReference type="PANTHER" id="PTHR43179">
    <property type="entry name" value="RHAMNOSYLTRANSFERASE WBBL"/>
    <property type="match status" value="1"/>
</dbReference>
<evidence type="ECO:0000313" key="5">
    <source>
        <dbReference type="EMBL" id="CAA6805096.1"/>
    </source>
</evidence>
<dbReference type="Gene3D" id="3.90.550.10">
    <property type="entry name" value="Spore Coat Polysaccharide Biosynthesis Protein SpsA, Chain A"/>
    <property type="match status" value="1"/>
</dbReference>
<protein>
    <recommendedName>
        <fullName evidence="4">Glycosyltransferase 2-like domain-containing protein</fullName>
    </recommendedName>
</protein>
<dbReference type="AlphaFoldDB" id="A0A6S6SJ97"/>
<accession>A0A6S6SJ97</accession>
<evidence type="ECO:0000256" key="2">
    <source>
        <dbReference type="ARBA" id="ARBA00022676"/>
    </source>
</evidence>
<dbReference type="GO" id="GO:0016757">
    <property type="term" value="F:glycosyltransferase activity"/>
    <property type="evidence" value="ECO:0007669"/>
    <property type="project" value="UniProtKB-KW"/>
</dbReference>